<dbReference type="Proteomes" id="UP000494261">
    <property type="component" value="Unassembled WGS sequence"/>
</dbReference>
<evidence type="ECO:0000256" key="2">
    <source>
        <dbReference type="SAM" id="SignalP"/>
    </source>
</evidence>
<reference evidence="3 4" key="1">
    <citation type="submission" date="2019-09" db="EMBL/GenBank/DDBJ databases">
        <authorList>
            <person name="Depoorter E."/>
        </authorList>
    </citation>
    <scope>NUCLEOTIDE SEQUENCE [LARGE SCALE GENOMIC DNA]</scope>
    <source>
        <strain evidence="3">LMG 13014</strain>
    </source>
</reference>
<evidence type="ECO:0000256" key="1">
    <source>
        <dbReference type="SAM" id="MobiDB-lite"/>
    </source>
</evidence>
<evidence type="ECO:0000313" key="3">
    <source>
        <dbReference type="EMBL" id="VWB88468.1"/>
    </source>
</evidence>
<evidence type="ECO:0000313" key="4">
    <source>
        <dbReference type="Proteomes" id="UP000494261"/>
    </source>
</evidence>
<feature type="signal peptide" evidence="2">
    <location>
        <begin position="1"/>
        <end position="20"/>
    </location>
</feature>
<feature type="region of interest" description="Disordered" evidence="1">
    <location>
        <begin position="45"/>
        <end position="164"/>
    </location>
</feature>
<keyword evidence="2" id="KW-0732">Signal</keyword>
<dbReference type="AlphaFoldDB" id="A0A6P2N4Z2"/>
<feature type="compositionally biased region" description="Low complexity" evidence="1">
    <location>
        <begin position="122"/>
        <end position="157"/>
    </location>
</feature>
<name>A0A6P2N4Z2_9BURK</name>
<accession>A0A6P2N4Z2</accession>
<organism evidence="3 4">
    <name type="scientific">Burkholderia aenigmatica</name>
    <dbReference type="NCBI Taxonomy" id="2015348"/>
    <lineage>
        <taxon>Bacteria</taxon>
        <taxon>Pseudomonadati</taxon>
        <taxon>Pseudomonadota</taxon>
        <taxon>Betaproteobacteria</taxon>
        <taxon>Burkholderiales</taxon>
        <taxon>Burkholderiaceae</taxon>
        <taxon>Burkholderia</taxon>
        <taxon>Burkholderia cepacia complex</taxon>
    </lineage>
</organism>
<sequence length="245" mass="23851">MRTRMIVAAVLGLSHAFYMTDETAAATGAAAPLLPATDDAAATAASAAGESSGDVSNVADAHESDTSSSVALASPSGDTEAPAPAAGEAGNITGDPASTSAADGAEALAAGGTATGDGGAATSGESTGAAADASTAGAAPSDQSSTDTTTSSALSPTGEPTALADTDFSASRANDPLPHVAIDVEDHAEARERFAGLMAKLHFFENDTVEQLRNELRAIATLLHLHSVASGTADATGDYSSSDLS</sequence>
<protein>
    <submittedName>
        <fullName evidence="3">Uncharacterized protein</fullName>
    </submittedName>
</protein>
<feature type="chain" id="PRO_5027087162" evidence="2">
    <location>
        <begin position="21"/>
        <end position="245"/>
    </location>
</feature>
<feature type="compositionally biased region" description="Low complexity" evidence="1">
    <location>
        <begin position="97"/>
        <end position="112"/>
    </location>
</feature>
<dbReference type="EMBL" id="CABVQC010000028">
    <property type="protein sequence ID" value="VWB88468.1"/>
    <property type="molecule type" value="Genomic_DNA"/>
</dbReference>
<feature type="compositionally biased region" description="Low complexity" evidence="1">
    <location>
        <begin position="80"/>
        <end position="90"/>
    </location>
</feature>
<gene>
    <name evidence="3" type="ORF">BLA13014_04095</name>
</gene>
<proteinExistence type="predicted"/>